<accession>A0A6N7XE05</accession>
<dbReference type="Proteomes" id="UP000440713">
    <property type="component" value="Unassembled WGS sequence"/>
</dbReference>
<dbReference type="InterPro" id="IPR051454">
    <property type="entry name" value="RNA/ubiquinone_mod_enzymes"/>
</dbReference>
<dbReference type="Pfam" id="PF12392">
    <property type="entry name" value="DUF3656"/>
    <property type="match status" value="1"/>
</dbReference>
<keyword evidence="3" id="KW-1185">Reference proteome</keyword>
<comment type="caution">
    <text evidence="2">The sequence shown here is derived from an EMBL/GenBank/DDBJ whole genome shotgun (WGS) entry which is preliminary data.</text>
</comment>
<evidence type="ECO:0000313" key="3">
    <source>
        <dbReference type="Proteomes" id="UP000440713"/>
    </source>
</evidence>
<gene>
    <name evidence="2" type="ORF">FYJ71_02240</name>
</gene>
<name>A0A6N7XE05_9FIRM</name>
<reference evidence="2 3" key="1">
    <citation type="submission" date="2019-08" db="EMBL/GenBank/DDBJ databases">
        <title>In-depth cultivation of the pig gut microbiome towards novel bacterial diversity and tailored functional studies.</title>
        <authorList>
            <person name="Wylensek D."/>
            <person name="Hitch T.C.A."/>
            <person name="Clavel T."/>
        </authorList>
    </citation>
    <scope>NUCLEOTIDE SEQUENCE [LARGE SCALE GENOMIC DNA]</scope>
    <source>
        <strain evidence="2 3">WCA-SAB-591-4A-A</strain>
    </source>
</reference>
<dbReference type="EMBL" id="VUNE01000001">
    <property type="protein sequence ID" value="MST61793.1"/>
    <property type="molecule type" value="Genomic_DNA"/>
</dbReference>
<dbReference type="InterPro" id="IPR001539">
    <property type="entry name" value="Peptidase_U32"/>
</dbReference>
<dbReference type="InterPro" id="IPR020988">
    <property type="entry name" value="Pept_U32_collagenase"/>
</dbReference>
<feature type="domain" description="Peptidase U32 collagenase" evidence="1">
    <location>
        <begin position="385"/>
        <end position="504"/>
    </location>
</feature>
<proteinExistence type="predicted"/>
<dbReference type="PANTHER" id="PTHR30217">
    <property type="entry name" value="PEPTIDASE U32 FAMILY"/>
    <property type="match status" value="1"/>
</dbReference>
<evidence type="ECO:0000313" key="2">
    <source>
        <dbReference type="EMBL" id="MST61793.1"/>
    </source>
</evidence>
<dbReference type="Pfam" id="PF01136">
    <property type="entry name" value="Peptidase_U32"/>
    <property type="match status" value="2"/>
</dbReference>
<organism evidence="2 3">
    <name type="scientific">Peptostreptococcus porci</name>
    <dbReference type="NCBI Taxonomy" id="2652282"/>
    <lineage>
        <taxon>Bacteria</taxon>
        <taxon>Bacillati</taxon>
        <taxon>Bacillota</taxon>
        <taxon>Clostridia</taxon>
        <taxon>Peptostreptococcales</taxon>
        <taxon>Peptostreptococcaceae</taxon>
        <taxon>Peptostreptococcus</taxon>
    </lineage>
</organism>
<protein>
    <submittedName>
        <fullName evidence="2">U32 family peptidase</fullName>
    </submittedName>
</protein>
<dbReference type="PROSITE" id="PS01276">
    <property type="entry name" value="PEPTIDASE_U32"/>
    <property type="match status" value="1"/>
</dbReference>
<dbReference type="PANTHER" id="PTHR30217:SF10">
    <property type="entry name" value="23S RRNA 5-HYDROXYCYTIDINE C2501 SYNTHASE"/>
    <property type="match status" value="1"/>
</dbReference>
<dbReference type="AlphaFoldDB" id="A0A6N7XE05"/>
<evidence type="ECO:0000259" key="1">
    <source>
        <dbReference type="Pfam" id="PF12392"/>
    </source>
</evidence>
<dbReference type="RefSeq" id="WP_154537173.1">
    <property type="nucleotide sequence ID" value="NZ_VUNE01000001.1"/>
</dbReference>
<sequence>MNSNLELLAPVGSFEALRAAVQNGANAVYLGGKEFSARASANNFGREELILAVKYAHIRGCKVFVTVNTIIKEDEKVDFIEYIRFLHEIMVDALILQDIGMAMLIKKLLPDFELHASTQMAAHSLSDVKYLEKAGFSRVVLARELNIDEIKTICDNTSADIEVFVHGALCVCYSGQCLMSSELGSRSGNRGRCAQPCRQKYRLFNDESNEYVETDGEYLLSPRDLNSIENISQIIDSGVLSLKIEGRMKRPEYVATVVGAYRDAIVDYVENGNARIDQERIDDLYTIFNRKFTKGYILGEVGKDVMNSEKPNNRGLYIGKVVSYNKKSKKLGIKLEKTLRKGDGINIGGGTIGRIIKRGAIYDIGESGETIEIDYIGSIEKGTDIYKTSDGRLLEKVKNTYETSKEQIKIPISADFSAEEGKPAMLIFQDIDGNHVSVRGKKLAEKAQKVALTTEKVEAQISKLGDTPFVIDEIQVALGENISLPVSEINNIRRNAVEELCDARAKVRGRNHNYDKLDLYILEEKNRDGKYSYRNIEKRDEVIAIDDGTDSQRAKLNISCGNLEQLEVVCDFDVDKIYYNDIYSFEEALEIAFKHGKKISLCLPRIIRTGETHIYKKIDKMYDVLKLYSKRGVFCGFRISNYGELLQLKNMGYRNEDIDISSWMNVINSESINYYRSQKVGNICLSQEVSLKQIKDMNLSRYQNIEYVVYGRTEMMISEYCPMGVLTKDCKRNKRDAYCRKAVYYLESSDNSRYRLSQDKNCRTTIFSDSVVNLCEYLDELYYSGVDSFEIALYFEANSEVEKIISNFERMVKKINNLEYNVNSKDKDNKTDYKYYGSNDFDEVFTTGHLFKEID</sequence>